<dbReference type="Pfam" id="PF02953">
    <property type="entry name" value="zf-Tim10_DDP"/>
    <property type="match status" value="1"/>
</dbReference>
<evidence type="ECO:0000313" key="10">
    <source>
        <dbReference type="EnsemblMetazoa" id="XP_011403246.2"/>
    </source>
</evidence>
<evidence type="ECO:0000313" key="11">
    <source>
        <dbReference type="Proteomes" id="UP000007879"/>
    </source>
</evidence>
<dbReference type="Proteomes" id="UP000007879">
    <property type="component" value="Unassembled WGS sequence"/>
</dbReference>
<proteinExistence type="inferred from homology"/>
<keyword evidence="5 8" id="KW-0811">Translocation</keyword>
<keyword evidence="11" id="KW-1185">Reference proteome</keyword>
<keyword evidence="7 8" id="KW-1015">Disulfide bond</keyword>
<accession>A0AAN0IKP2</accession>
<evidence type="ECO:0000256" key="2">
    <source>
        <dbReference type="ARBA" id="ARBA00022723"/>
    </source>
</evidence>
<dbReference type="EnsemblMetazoa" id="XM_011404944.2">
    <property type="protein sequence ID" value="XP_011403246.2"/>
    <property type="gene ID" value="LOC105312361"/>
</dbReference>
<keyword evidence="8" id="KW-0999">Mitochondrion inner membrane</keyword>
<dbReference type="GO" id="GO:0015031">
    <property type="term" value="P:protein transport"/>
    <property type="evidence" value="ECO:0007669"/>
    <property type="project" value="UniProtKB-KW"/>
</dbReference>
<organism evidence="10 11">
    <name type="scientific">Amphimedon queenslandica</name>
    <name type="common">Sponge</name>
    <dbReference type="NCBI Taxonomy" id="400682"/>
    <lineage>
        <taxon>Eukaryota</taxon>
        <taxon>Metazoa</taxon>
        <taxon>Porifera</taxon>
        <taxon>Demospongiae</taxon>
        <taxon>Heteroscleromorpha</taxon>
        <taxon>Haplosclerida</taxon>
        <taxon>Niphatidae</taxon>
        <taxon>Amphimedon</taxon>
    </lineage>
</organism>
<keyword evidence="6 8" id="KW-0496">Mitochondrion</keyword>
<protein>
    <recommendedName>
        <fullName evidence="8">Mitochondrial import inner membrane translocase subunit</fullName>
    </recommendedName>
</protein>
<dbReference type="InterPro" id="IPR050673">
    <property type="entry name" value="Mito_inner_translocase_sub"/>
</dbReference>
<dbReference type="Gene3D" id="1.10.287.810">
    <property type="entry name" value="Mitochondrial import inner membrane translocase subunit tim13 like domains"/>
    <property type="match status" value="1"/>
</dbReference>
<dbReference type="SUPFAM" id="SSF144122">
    <property type="entry name" value="Tim10-like"/>
    <property type="match status" value="1"/>
</dbReference>
<dbReference type="AlphaFoldDB" id="A0AAN0IKP2"/>
<evidence type="ECO:0000256" key="4">
    <source>
        <dbReference type="ARBA" id="ARBA00022927"/>
    </source>
</evidence>
<comment type="function">
    <text evidence="8">Mitochondrial intermembrane chaperone that participates in the import and insertion of some multi-pass transmembrane proteins into the mitochondrial inner membrane. Also required for the transfer of beta-barrel precursors from the TOM complex to the sorting and assembly machinery (SAM complex) of the outer membrane. Acts as a chaperone-like protein that protects the hydrophobic precursors from aggregation and guide them through the mitochondrial intermembrane space.</text>
</comment>
<reference evidence="11" key="1">
    <citation type="journal article" date="2010" name="Nature">
        <title>The Amphimedon queenslandica genome and the evolution of animal complexity.</title>
        <authorList>
            <person name="Srivastava M."/>
            <person name="Simakov O."/>
            <person name="Chapman J."/>
            <person name="Fahey B."/>
            <person name="Gauthier M.E."/>
            <person name="Mitros T."/>
            <person name="Richards G.S."/>
            <person name="Conaco C."/>
            <person name="Dacre M."/>
            <person name="Hellsten U."/>
            <person name="Larroux C."/>
            <person name="Putnam N.H."/>
            <person name="Stanke M."/>
            <person name="Adamska M."/>
            <person name="Darling A."/>
            <person name="Degnan S.M."/>
            <person name="Oakley T.H."/>
            <person name="Plachetzki D.C."/>
            <person name="Zhai Y."/>
            <person name="Adamski M."/>
            <person name="Calcino A."/>
            <person name="Cummins S.F."/>
            <person name="Goodstein D.M."/>
            <person name="Harris C."/>
            <person name="Jackson D.J."/>
            <person name="Leys S.P."/>
            <person name="Shu S."/>
            <person name="Woodcroft B.J."/>
            <person name="Vervoort M."/>
            <person name="Kosik K.S."/>
            <person name="Manning G."/>
            <person name="Degnan B.M."/>
            <person name="Rokhsar D.S."/>
        </authorList>
    </citation>
    <scope>NUCLEOTIDE SEQUENCE [LARGE SCALE GENOMIC DNA]</scope>
</reference>
<evidence type="ECO:0000256" key="6">
    <source>
        <dbReference type="ARBA" id="ARBA00023128"/>
    </source>
</evidence>
<keyword evidence="2" id="KW-0479">Metal-binding</keyword>
<keyword evidence="3" id="KW-0862">Zinc</keyword>
<evidence type="ECO:0000259" key="9">
    <source>
        <dbReference type="Pfam" id="PF02953"/>
    </source>
</evidence>
<evidence type="ECO:0000256" key="5">
    <source>
        <dbReference type="ARBA" id="ARBA00023010"/>
    </source>
</evidence>
<keyword evidence="1 8" id="KW-0813">Transport</keyword>
<dbReference type="RefSeq" id="XP_011403246.2">
    <property type="nucleotide sequence ID" value="XM_011404944.2"/>
</dbReference>
<keyword evidence="8" id="KW-0143">Chaperone</keyword>
<dbReference type="GO" id="GO:0046872">
    <property type="term" value="F:metal ion binding"/>
    <property type="evidence" value="ECO:0007669"/>
    <property type="project" value="UniProtKB-KW"/>
</dbReference>
<evidence type="ECO:0000256" key="7">
    <source>
        <dbReference type="ARBA" id="ARBA00023157"/>
    </source>
</evidence>
<keyword evidence="4 8" id="KW-0653">Protein transport</keyword>
<feature type="domain" description="Tim10-like" evidence="9">
    <location>
        <begin position="22"/>
        <end position="81"/>
    </location>
</feature>
<evidence type="ECO:0000256" key="8">
    <source>
        <dbReference type="RuleBase" id="RU367043"/>
    </source>
</evidence>
<dbReference type="GO" id="GO:0005743">
    <property type="term" value="C:mitochondrial inner membrane"/>
    <property type="evidence" value="ECO:0007669"/>
    <property type="project" value="UniProtKB-SubCell"/>
</dbReference>
<dbReference type="KEGG" id="aqu:105312361"/>
<evidence type="ECO:0000256" key="1">
    <source>
        <dbReference type="ARBA" id="ARBA00022448"/>
    </source>
</evidence>
<comment type="similarity">
    <text evidence="8">Belongs to the small Tim family.</text>
</comment>
<comment type="domain">
    <text evidence="8">The twin CX3C motif contains 4 conserved Cys residues that form 2 disulfide bonds in the mitochondrial intermembrane space.</text>
</comment>
<name>A0AAN0IKP2_AMPQE</name>
<comment type="subunit">
    <text evidence="8">Heterohexamer.</text>
</comment>
<dbReference type="InterPro" id="IPR004217">
    <property type="entry name" value="Tim10-like"/>
</dbReference>
<dbReference type="PANTHER" id="PTHR13172">
    <property type="entry name" value="MITOCHONDRIAL IMPORT INNER MEMBRANE TRANSLOCASE SUBUNIT TIM9B"/>
    <property type="match status" value="1"/>
</dbReference>
<dbReference type="GeneID" id="105312361"/>
<sequence>MHHPRVRIKMEGLTPEQKSQLEISQFKQFLSTYNQVTESCFGDCIHDFTTRKITKDESECCSHCLDKYIKFTQRVSQRLQEHYQQTAATQ</sequence>
<keyword evidence="8" id="KW-0472">Membrane</keyword>
<comment type="subcellular location">
    <subcellularLocation>
        <location evidence="8">Mitochondrion inner membrane</location>
        <topology evidence="8">Peripheral membrane protein</topology>
        <orientation evidence="8">Intermembrane side</orientation>
    </subcellularLocation>
</comment>
<evidence type="ECO:0000256" key="3">
    <source>
        <dbReference type="ARBA" id="ARBA00022833"/>
    </source>
</evidence>
<dbReference type="InterPro" id="IPR035427">
    <property type="entry name" value="Tim10-like_dom_sf"/>
</dbReference>
<reference evidence="10" key="2">
    <citation type="submission" date="2024-06" db="UniProtKB">
        <authorList>
            <consortium name="EnsemblMetazoa"/>
        </authorList>
    </citation>
    <scope>IDENTIFICATION</scope>
</reference>